<evidence type="ECO:0000259" key="4">
    <source>
        <dbReference type="PROSITE" id="PS50110"/>
    </source>
</evidence>
<accession>A0A0F4KQW9</accession>
<evidence type="ECO:0000256" key="1">
    <source>
        <dbReference type="ARBA" id="ARBA00022553"/>
    </source>
</evidence>
<dbReference type="InterPro" id="IPR001789">
    <property type="entry name" value="Sig_transdc_resp-reg_receiver"/>
</dbReference>
<keyword evidence="2" id="KW-0902">Two-component regulatory system</keyword>
<gene>
    <name evidence="6" type="ORF">JG29_14700</name>
</gene>
<dbReference type="GO" id="GO:0000160">
    <property type="term" value="P:phosphorelay signal transduction system"/>
    <property type="evidence" value="ECO:0007669"/>
    <property type="project" value="UniProtKB-KW"/>
</dbReference>
<dbReference type="STRING" id="1218508.JG29_14700"/>
<dbReference type="OrthoDB" id="9780153at2"/>
<dbReference type="PATRIC" id="fig|1218508.4.peg.1461"/>
<evidence type="ECO:0000313" key="6">
    <source>
        <dbReference type="EMBL" id="KJY48409.1"/>
    </source>
</evidence>
<feature type="domain" description="ANTAR" evidence="5">
    <location>
        <begin position="125"/>
        <end position="186"/>
    </location>
</feature>
<name>A0A0F4KQW9_9LACO</name>
<dbReference type="InterPro" id="IPR050595">
    <property type="entry name" value="Bact_response_regulator"/>
</dbReference>
<dbReference type="Proteomes" id="UP000033695">
    <property type="component" value="Unassembled WGS sequence"/>
</dbReference>
<feature type="domain" description="Response regulatory" evidence="4">
    <location>
        <begin position="4"/>
        <end position="119"/>
    </location>
</feature>
<dbReference type="Gene3D" id="3.40.50.2300">
    <property type="match status" value="1"/>
</dbReference>
<proteinExistence type="predicted"/>
<feature type="modified residue" description="4-aspartylphosphate" evidence="3">
    <location>
        <position position="54"/>
    </location>
</feature>
<keyword evidence="1 3" id="KW-0597">Phosphoprotein</keyword>
<evidence type="ECO:0000313" key="7">
    <source>
        <dbReference type="Proteomes" id="UP000033695"/>
    </source>
</evidence>
<dbReference type="Gene3D" id="1.10.10.10">
    <property type="entry name" value="Winged helix-like DNA-binding domain superfamily/Winged helix DNA-binding domain"/>
    <property type="match status" value="1"/>
</dbReference>
<dbReference type="InterPro" id="IPR011006">
    <property type="entry name" value="CheY-like_superfamily"/>
</dbReference>
<comment type="caution">
    <text evidence="6">The sequence shown here is derived from an EMBL/GenBank/DDBJ whole genome shotgun (WGS) entry which is preliminary data.</text>
</comment>
<dbReference type="EMBL" id="JXBZ01000009">
    <property type="protein sequence ID" value="KJY48409.1"/>
    <property type="molecule type" value="Genomic_DNA"/>
</dbReference>
<dbReference type="AlphaFoldDB" id="A0A0F4KQW9"/>
<dbReference type="PIRSF" id="PIRSF036382">
    <property type="entry name" value="RR_antiterm"/>
    <property type="match status" value="1"/>
</dbReference>
<dbReference type="RefSeq" id="WP_045923293.1">
    <property type="nucleotide sequence ID" value="NZ_JBHTHW010000005.1"/>
</dbReference>
<evidence type="ECO:0000256" key="2">
    <source>
        <dbReference type="ARBA" id="ARBA00023012"/>
    </source>
</evidence>
<dbReference type="SMART" id="SM00448">
    <property type="entry name" value="REC"/>
    <property type="match status" value="1"/>
</dbReference>
<dbReference type="InterPro" id="IPR036388">
    <property type="entry name" value="WH-like_DNA-bd_sf"/>
</dbReference>
<dbReference type="SUPFAM" id="SSF52172">
    <property type="entry name" value="CheY-like"/>
    <property type="match status" value="1"/>
</dbReference>
<organism evidence="6 7">
    <name type="scientific">Bombilactobacillus mellis</name>
    <dbReference type="NCBI Taxonomy" id="1218508"/>
    <lineage>
        <taxon>Bacteria</taxon>
        <taxon>Bacillati</taxon>
        <taxon>Bacillota</taxon>
        <taxon>Bacilli</taxon>
        <taxon>Lactobacillales</taxon>
        <taxon>Lactobacillaceae</taxon>
        <taxon>Bombilactobacillus</taxon>
    </lineage>
</organism>
<dbReference type="GO" id="GO:0003723">
    <property type="term" value="F:RNA binding"/>
    <property type="evidence" value="ECO:0007669"/>
    <property type="project" value="InterPro"/>
</dbReference>
<evidence type="ECO:0000259" key="5">
    <source>
        <dbReference type="PROSITE" id="PS50921"/>
    </source>
</evidence>
<evidence type="ECO:0000256" key="3">
    <source>
        <dbReference type="PROSITE-ProRule" id="PRU00169"/>
    </source>
</evidence>
<keyword evidence="7" id="KW-1185">Reference proteome</keyword>
<dbReference type="PANTHER" id="PTHR44591">
    <property type="entry name" value="STRESS RESPONSE REGULATOR PROTEIN 1"/>
    <property type="match status" value="1"/>
</dbReference>
<protein>
    <submittedName>
        <fullName evidence="6">Response regulator</fullName>
    </submittedName>
</protein>
<sequence>MNERIVVIDDEPITRMDIRDIVENAGYSVVGEGTDGFEAIDICQKELPDVAIMDIRMPVLDGLKAGKRIIEKNLASAIIYLSAYSDLDDTRAAEKMGAAGYLVKPISERSLLTTIKIGLANSKKQQELTQKIKKLATQLDNRKLIERAKGILMEENNLSENDAYKLLRNLSMSKRKSMDIIAKLIVADD</sequence>
<dbReference type="HOGENOM" id="CLU_000445_65_0_9"/>
<dbReference type="PROSITE" id="PS50921">
    <property type="entry name" value="ANTAR"/>
    <property type="match status" value="1"/>
</dbReference>
<dbReference type="SMART" id="SM01012">
    <property type="entry name" value="ANTAR"/>
    <property type="match status" value="1"/>
</dbReference>
<dbReference type="PANTHER" id="PTHR44591:SF3">
    <property type="entry name" value="RESPONSE REGULATORY DOMAIN-CONTAINING PROTEIN"/>
    <property type="match status" value="1"/>
</dbReference>
<dbReference type="Pfam" id="PF00072">
    <property type="entry name" value="Response_reg"/>
    <property type="match status" value="1"/>
</dbReference>
<dbReference type="PROSITE" id="PS50110">
    <property type="entry name" value="RESPONSE_REGULATORY"/>
    <property type="match status" value="1"/>
</dbReference>
<reference evidence="6 7" key="1">
    <citation type="submission" date="2014-12" db="EMBL/GenBank/DDBJ databases">
        <title>Comparative genomics of the lactic acid bacteria isolated from the honey bee gut.</title>
        <authorList>
            <person name="Ellegaard K.M."/>
            <person name="Tamarit D."/>
            <person name="Javelind E."/>
            <person name="Olofsson T."/>
            <person name="Andersson S.G."/>
            <person name="Vasquez A."/>
        </authorList>
    </citation>
    <scope>NUCLEOTIDE SEQUENCE [LARGE SCALE GENOMIC DNA]</scope>
    <source>
        <strain evidence="6 7">Hon2</strain>
    </source>
</reference>
<dbReference type="InterPro" id="IPR008327">
    <property type="entry name" value="Sig_transdc_resp-reg_antiterm"/>
</dbReference>
<dbReference type="Pfam" id="PF03861">
    <property type="entry name" value="ANTAR"/>
    <property type="match status" value="1"/>
</dbReference>
<dbReference type="InterPro" id="IPR005561">
    <property type="entry name" value="ANTAR"/>
</dbReference>